<protein>
    <recommendedName>
        <fullName evidence="4">5-methyltetrahydropteroyltriglutamate--homocysteine S-methyltransferase</fullName>
        <ecNumber evidence="4">2.1.1.14</ecNumber>
    </recommendedName>
</protein>
<feature type="domain" description="Cobalamin-independent methionine synthase MetE N-terminal" evidence="15">
    <location>
        <begin position="6"/>
        <end position="320"/>
    </location>
</feature>
<dbReference type="GO" id="GO:0003871">
    <property type="term" value="F:5-methyltetrahydropteroyltriglutamate-homocysteine S-methyltransferase activity"/>
    <property type="evidence" value="ECO:0007669"/>
    <property type="project" value="UniProtKB-EC"/>
</dbReference>
<dbReference type="Gene3D" id="3.20.20.210">
    <property type="match status" value="2"/>
</dbReference>
<name>A0A077D1A3_9STRA</name>
<evidence type="ECO:0000256" key="7">
    <source>
        <dbReference type="ARBA" id="ARBA00022679"/>
    </source>
</evidence>
<feature type="binding site" evidence="12">
    <location>
        <position position="648"/>
    </location>
    <ligand>
        <name>Zn(2+)</name>
        <dbReference type="ChEBI" id="CHEBI:29105"/>
        <label>1</label>
        <note>catalytic</note>
    </ligand>
</feature>
<dbReference type="GO" id="GO:0008270">
    <property type="term" value="F:zinc ion binding"/>
    <property type="evidence" value="ECO:0007669"/>
    <property type="project" value="InterPro"/>
</dbReference>
<evidence type="ECO:0000256" key="4">
    <source>
        <dbReference type="ARBA" id="ARBA00012034"/>
    </source>
</evidence>
<evidence type="ECO:0000256" key="2">
    <source>
        <dbReference type="ARBA" id="ARBA00004681"/>
    </source>
</evidence>
<evidence type="ECO:0000259" key="15">
    <source>
        <dbReference type="Pfam" id="PF08267"/>
    </source>
</evidence>
<dbReference type="GO" id="GO:0032259">
    <property type="term" value="P:methylation"/>
    <property type="evidence" value="ECO:0007669"/>
    <property type="project" value="UniProtKB-KW"/>
</dbReference>
<comment type="similarity">
    <text evidence="3">Belongs to the vitamin-B12 independent methionine synthase family.</text>
</comment>
<dbReference type="EC" id="2.1.1.14" evidence="4"/>
<accession>A0A077D1A3</accession>
<comment type="function">
    <text evidence="1">Catalyzes the transfer of a methyl group from 5-methyltetrahydrofolate to homocysteine resulting in methionine formation.</text>
</comment>
<evidence type="ECO:0000256" key="8">
    <source>
        <dbReference type="ARBA" id="ARBA00022723"/>
    </source>
</evidence>
<dbReference type="NCBIfam" id="NF003556">
    <property type="entry name" value="PRK05222.1"/>
    <property type="match status" value="1"/>
</dbReference>
<feature type="binding site" evidence="11">
    <location>
        <begin position="438"/>
        <end position="440"/>
    </location>
    <ligand>
        <name>L-homocysteine</name>
        <dbReference type="ChEBI" id="CHEBI:58199"/>
    </ligand>
</feature>
<dbReference type="Pfam" id="PF01717">
    <property type="entry name" value="Meth_synt_2"/>
    <property type="match status" value="1"/>
</dbReference>
<dbReference type="PIRSF" id="PIRSF000382">
    <property type="entry name" value="MeTrfase_B12_ind"/>
    <property type="match status" value="1"/>
</dbReference>
<dbReference type="Pfam" id="PF08267">
    <property type="entry name" value="Meth_synt_1"/>
    <property type="match status" value="1"/>
</dbReference>
<keyword evidence="10" id="KW-0486">Methionine biosynthesis</keyword>
<dbReference type="AlphaFoldDB" id="A0A077D1A3"/>
<dbReference type="InterPro" id="IPR006276">
    <property type="entry name" value="Cobalamin-indep_Met_synthase"/>
</dbReference>
<dbReference type="CDD" id="cd03311">
    <property type="entry name" value="CIMS_C_terminal_like"/>
    <property type="match status" value="1"/>
</dbReference>
<feature type="binding site" evidence="11">
    <location>
        <position position="568"/>
    </location>
    <ligand>
        <name>5-methyltetrahydropteroyltri-L-glutamate</name>
        <dbReference type="ChEBI" id="CHEBI:58207"/>
    </ligand>
</feature>
<evidence type="ECO:0000259" key="14">
    <source>
        <dbReference type="Pfam" id="PF01717"/>
    </source>
</evidence>
<keyword evidence="7 16" id="KW-0808">Transferase</keyword>
<evidence type="ECO:0000256" key="13">
    <source>
        <dbReference type="PIRSR" id="PIRSR000382-3"/>
    </source>
</evidence>
<reference evidence="16" key="1">
    <citation type="submission" date="2014-05" db="EMBL/GenBank/DDBJ databases">
        <title>Variations in vitamin B12 requirements among bloom-forming diatoms.</title>
        <authorList>
            <person name="Ellis K.A."/>
            <person name="Marchetti A."/>
            <person name="Cohen N.R."/>
        </authorList>
    </citation>
    <scope>NUCLEOTIDE SEQUENCE</scope>
    <source>
        <strain evidence="16">CCMP1102</strain>
    </source>
</reference>
<evidence type="ECO:0000256" key="6">
    <source>
        <dbReference type="ARBA" id="ARBA00022605"/>
    </source>
</evidence>
<dbReference type="GO" id="GO:0009086">
    <property type="term" value="P:methionine biosynthetic process"/>
    <property type="evidence" value="ECO:0007669"/>
    <property type="project" value="UniProtKB-KW"/>
</dbReference>
<dbReference type="InterPro" id="IPR013215">
    <property type="entry name" value="Cbl-indep_Met_Synth_N"/>
</dbReference>
<dbReference type="SUPFAM" id="SSF51726">
    <property type="entry name" value="UROD/MetE-like"/>
    <property type="match status" value="2"/>
</dbReference>
<gene>
    <name evidence="16" type="primary">MetE</name>
</gene>
<evidence type="ECO:0000256" key="11">
    <source>
        <dbReference type="PIRSR" id="PIRSR000382-1"/>
    </source>
</evidence>
<feature type="binding site" evidence="12">
    <location>
        <position position="650"/>
    </location>
    <ligand>
        <name>Zn(2+)</name>
        <dbReference type="ChEBI" id="CHEBI:29105"/>
        <label>1</label>
        <note>catalytic</note>
    </ligand>
</feature>
<feature type="binding site" evidence="11">
    <location>
        <position position="491"/>
    </location>
    <ligand>
        <name>L-methionine</name>
        <dbReference type="ChEBI" id="CHEBI:57844"/>
    </ligand>
</feature>
<dbReference type="InterPro" id="IPR038071">
    <property type="entry name" value="UROD/MetE-like_sf"/>
</dbReference>
<sequence>MYEFQTATLGLSRMGPNRELKFAMEKYWKGKIGKDEFIAKAQAVEELGWSLQLADDKIDSIPVGEHFYYDGVLSWAEWLGIVPKRFAHLDAGIDRMFAMARGVDGATALGLKKWFTTNYHYLPSEVDTKRSPANLTDYLANVKRGLQFVGADKARAVIYGPVTIIRHSTFAQTEGSIDVQRFALLAELIPIYQKLIQDLSDMGVKEIQIHEPALVFDESSKLLPLYKQAYPSILANKKSTTRIDMVTYFEDVGADNWTWLMEQSEINKVSLDFTRGDNLALLKSNGFPKEKTLGAGIIDARSPWKVDPSKILPLIEELQSLGVSKDRLCIQPCASLQFVPWDLQNGEDNNLLKHQASKVLSFQQQKIDELHALATSDKKFVADTNEAWSVYKSSGTRNEEVGKAVAGLTEKDFTRGETFEVRRPKQMPELPILPTTSIGSFPQTAGIRRLRQQLKKGTMSKEEYEAAIDKEITFMIGIQEGLGLDILVHGEPERTDMVEFFAQQMNGMLFSGNGWVQSFGSRCVRPPIIWADVSLDHAMTTREFKVAQSLTKKPVKGMLTGPITILNWSFPRADISRKEQTFQIGLALRKEIAYLEEAGCRVIQVDEPALREGMPMRSARKDEYLRWAVDAFRLATAAAKSETSIHTHMCYCEFGDCMEALDEMDADVNSIENARSDDETLRQFKAIGYKKGLGPGTYDIHSPVVPTPEFIRGKMESFLENMEVSQLTINPDCGLKTRGWPETIEALRVMVEVTKEMRLEIQASA</sequence>
<feature type="binding site" evidence="11">
    <location>
        <position position="606"/>
    </location>
    <ligand>
        <name>L-homocysteine</name>
        <dbReference type="ChEBI" id="CHEBI:58199"/>
    </ligand>
</feature>
<keyword evidence="8 12" id="KW-0479">Metal-binding</keyword>
<feature type="binding site" evidence="11">
    <location>
        <begin position="522"/>
        <end position="523"/>
    </location>
    <ligand>
        <name>5-methyltetrahydropteroyltri-L-glutamate</name>
        <dbReference type="ChEBI" id="CHEBI:58207"/>
    </ligand>
</feature>
<proteinExistence type="inferred from homology"/>
<evidence type="ECO:0000256" key="3">
    <source>
        <dbReference type="ARBA" id="ARBA00009553"/>
    </source>
</evidence>
<feature type="domain" description="Cobalamin-independent methionine synthase MetE C-terminal/archaeal" evidence="14">
    <location>
        <begin position="433"/>
        <end position="755"/>
    </location>
</feature>
<evidence type="ECO:0000256" key="1">
    <source>
        <dbReference type="ARBA" id="ARBA00002777"/>
    </source>
</evidence>
<keyword evidence="6" id="KW-0028">Amino-acid biosynthesis</keyword>
<evidence type="ECO:0000256" key="12">
    <source>
        <dbReference type="PIRSR" id="PIRSR000382-2"/>
    </source>
</evidence>
<dbReference type="UniPathway" id="UPA00051">
    <property type="reaction ID" value="UER00082"/>
</dbReference>
<feature type="binding site" evidence="11">
    <location>
        <position position="21"/>
    </location>
    <ligand>
        <name>5-methyltetrahydropteroyltri-L-glutamate</name>
        <dbReference type="ChEBI" id="CHEBI:58207"/>
    </ligand>
</feature>
<evidence type="ECO:0000256" key="10">
    <source>
        <dbReference type="ARBA" id="ARBA00023167"/>
    </source>
</evidence>
<feature type="binding site" evidence="11">
    <location>
        <position position="606"/>
    </location>
    <ligand>
        <name>L-methionine</name>
        <dbReference type="ChEBI" id="CHEBI:57844"/>
    </ligand>
</feature>
<organism evidence="16">
    <name type="scientific">Fragilariopsis cylindrus</name>
    <dbReference type="NCBI Taxonomy" id="186039"/>
    <lineage>
        <taxon>Eukaryota</taxon>
        <taxon>Sar</taxon>
        <taxon>Stramenopiles</taxon>
        <taxon>Ochrophyta</taxon>
        <taxon>Bacillariophyta</taxon>
        <taxon>Bacillariophyceae</taxon>
        <taxon>Bacillariophycidae</taxon>
        <taxon>Bacillariales</taxon>
        <taxon>Bacillariaceae</taxon>
        <taxon>Fragilariopsis</taxon>
    </lineage>
</organism>
<comment type="pathway">
    <text evidence="2">Amino-acid biosynthesis; L-methionine biosynthesis via de novo pathway; L-methionine from L-homocysteine (MetE route): step 1/1.</text>
</comment>
<evidence type="ECO:0000256" key="9">
    <source>
        <dbReference type="ARBA" id="ARBA00022833"/>
    </source>
</evidence>
<feature type="binding site" evidence="11">
    <location>
        <begin position="438"/>
        <end position="440"/>
    </location>
    <ligand>
        <name>L-methionine</name>
        <dbReference type="ChEBI" id="CHEBI:57844"/>
    </ligand>
</feature>
<keyword evidence="9 12" id="KW-0862">Zinc</keyword>
<keyword evidence="5 16" id="KW-0489">Methyltransferase</keyword>
<feature type="binding site" evidence="12">
    <location>
        <position position="672"/>
    </location>
    <ligand>
        <name>Zn(2+)</name>
        <dbReference type="ChEBI" id="CHEBI:29105"/>
        <label>1</label>
        <note>catalytic</note>
    </ligand>
</feature>
<comment type="cofactor">
    <cofactor evidence="12">
        <name>Zn(2+)</name>
        <dbReference type="ChEBI" id="CHEBI:29105"/>
    </cofactor>
    <text evidence="12">Binds 2 Zn(2+) ions per subunit.</text>
</comment>
<dbReference type="EMBL" id="KJ866917">
    <property type="protein sequence ID" value="AIL25366.1"/>
    <property type="molecule type" value="Genomic_DNA"/>
</dbReference>
<dbReference type="BRENDA" id="2.1.1.14">
    <property type="organism ID" value="17182"/>
</dbReference>
<dbReference type="PANTHER" id="PTHR30519">
    <property type="entry name" value="5-METHYLTETRAHYDROPTEROYLTRIGLUTAMATE--HOMOCYSTEINE METHYLTRANSFERASE"/>
    <property type="match status" value="1"/>
</dbReference>
<dbReference type="InterPro" id="IPR002629">
    <property type="entry name" value="Met_Synth_C/arc"/>
</dbReference>
<evidence type="ECO:0000256" key="5">
    <source>
        <dbReference type="ARBA" id="ARBA00022603"/>
    </source>
</evidence>
<feature type="binding site" evidence="12">
    <location>
        <position position="733"/>
    </location>
    <ligand>
        <name>Zn(2+)</name>
        <dbReference type="ChEBI" id="CHEBI:29105"/>
        <label>1</label>
        <note>catalytic</note>
    </ligand>
</feature>
<feature type="binding site" evidence="11">
    <location>
        <position position="118"/>
    </location>
    <ligand>
        <name>5-methyltetrahydropteroyltri-L-glutamate</name>
        <dbReference type="ChEBI" id="CHEBI:58207"/>
    </ligand>
</feature>
<evidence type="ECO:0000313" key="16">
    <source>
        <dbReference type="EMBL" id="AIL25366.1"/>
    </source>
</evidence>
<feature type="active site" description="Proton donor" evidence="13">
    <location>
        <position position="701"/>
    </location>
</feature>